<evidence type="ECO:0000256" key="3">
    <source>
        <dbReference type="ARBA" id="ARBA00031983"/>
    </source>
</evidence>
<dbReference type="Pfam" id="PF14793">
    <property type="entry name" value="DUF4478"/>
    <property type="match status" value="1"/>
</dbReference>
<feature type="domain" description="Pyrimidine/purine nucleotide 5'-monophosphate nucleosidase C-terminal" evidence="4">
    <location>
        <begin position="368"/>
        <end position="487"/>
    </location>
</feature>
<keyword evidence="7" id="KW-1185">Reference proteome</keyword>
<dbReference type="Gene3D" id="3.30.1850.10">
    <property type="entry name" value="MoCo carrier protein-like"/>
    <property type="match status" value="1"/>
</dbReference>
<accession>A0ABP9RKD5</accession>
<dbReference type="InterPro" id="IPR031100">
    <property type="entry name" value="LOG_fam"/>
</dbReference>
<dbReference type="PANTHER" id="PTHR43393">
    <property type="entry name" value="CYTOKININ RIBOSIDE 5'-MONOPHOSPHATE PHOSPHORIBOHYDROLASE"/>
    <property type="match status" value="1"/>
</dbReference>
<evidence type="ECO:0000313" key="6">
    <source>
        <dbReference type="EMBL" id="GAA5178640.1"/>
    </source>
</evidence>
<organism evidence="6 7">
    <name type="scientific">Modicisalibacter zincidurans</name>
    <dbReference type="NCBI Taxonomy" id="1178777"/>
    <lineage>
        <taxon>Bacteria</taxon>
        <taxon>Pseudomonadati</taxon>
        <taxon>Pseudomonadota</taxon>
        <taxon>Gammaproteobacteria</taxon>
        <taxon>Oceanospirillales</taxon>
        <taxon>Halomonadaceae</taxon>
        <taxon>Modicisalibacter</taxon>
    </lineage>
</organism>
<gene>
    <name evidence="6" type="primary">ppnN</name>
    <name evidence="6" type="ORF">GCM10023342_29600</name>
</gene>
<evidence type="ECO:0000313" key="7">
    <source>
        <dbReference type="Proteomes" id="UP001500074"/>
    </source>
</evidence>
<dbReference type="Gene3D" id="3.40.50.450">
    <property type="match status" value="1"/>
</dbReference>
<dbReference type="InterPro" id="IPR049788">
    <property type="entry name" value="PpnN"/>
</dbReference>
<comment type="caution">
    <text evidence="6">The sequence shown here is derived from an EMBL/GenBank/DDBJ whole genome shotgun (WGS) entry which is preliminary data.</text>
</comment>
<dbReference type="InterPro" id="IPR027820">
    <property type="entry name" value="PpnN_N"/>
</dbReference>
<dbReference type="PANTHER" id="PTHR43393:SF1">
    <property type="entry name" value="PYRIMIDINE_PURINE NUCLEOTIDE 5'-MONOPHOSPHATE NUCLEOSIDASE"/>
    <property type="match status" value="1"/>
</dbReference>
<dbReference type="EMBL" id="BAABKI010000028">
    <property type="protein sequence ID" value="GAA5178640.1"/>
    <property type="molecule type" value="Genomic_DNA"/>
</dbReference>
<reference evidence="7" key="1">
    <citation type="journal article" date="2019" name="Int. J. Syst. Evol. Microbiol.">
        <title>The Global Catalogue of Microorganisms (GCM) 10K type strain sequencing project: providing services to taxonomists for standard genome sequencing and annotation.</title>
        <authorList>
            <consortium name="The Broad Institute Genomics Platform"/>
            <consortium name="The Broad Institute Genome Sequencing Center for Infectious Disease"/>
            <person name="Wu L."/>
            <person name="Ma J."/>
        </authorList>
    </citation>
    <scope>NUCLEOTIDE SEQUENCE [LARGE SCALE GENOMIC DNA]</scope>
    <source>
        <strain evidence="7">JCM 18472</strain>
    </source>
</reference>
<dbReference type="InterPro" id="IPR021826">
    <property type="entry name" value="PpnN_C"/>
</dbReference>
<feature type="domain" description="Pyrimidine/purine nucleotide 5'-monophosphate nucleosidase N-terminal" evidence="5">
    <location>
        <begin position="42"/>
        <end position="148"/>
    </location>
</feature>
<sequence>MERDVADRARMELSFMERRRMRRDLYCRHDKEPLMPETISTTISPEGSLEVLSQQEVNRLRDTSANGLHDLLRRCALAVLNCGSPTDDGLAVMEAYRDFDIEVLQQDRGIRLKLTNAPAEAFVDGRMIRGIREHLSAILRDIVYVFNEIQQHSRFDLTTGDGTTNAVFHILRNAGTLKPSREPSLVVCWGGHSISREEYDYTKDVGYHLGLRDLDICTGCGPGAMKGPMKGANVAHAKQRRRHGRYLGISEPGIIAAESPNPIVNELVVMPDIEKRLEAFVRVGHGIIIFPGGVGTAEEALYLLGILLHPENADTPFPVIFSGPPSAADYFKRIDEFLRYTLGDEVCQRYRIIIDDPAKVARAMRKGIDEVTEFRRAHNDAFYYNWRLNVQPGFQQPFEPTHEAMAALQLHHDQPIHELAANLRRAFSGIVAGNVKEPGIRAIEAHGPFRLHAEAELMARLDALLNSFVAQGRMKLPGSHYVPCYTLG</sequence>
<evidence type="ECO:0000256" key="1">
    <source>
        <dbReference type="ARBA" id="ARBA00000274"/>
    </source>
</evidence>
<comment type="catalytic activity">
    <reaction evidence="1">
        <text>AMP + H2O = D-ribose 5-phosphate + adenine</text>
        <dbReference type="Rhea" id="RHEA:20129"/>
        <dbReference type="ChEBI" id="CHEBI:15377"/>
        <dbReference type="ChEBI" id="CHEBI:16708"/>
        <dbReference type="ChEBI" id="CHEBI:78346"/>
        <dbReference type="ChEBI" id="CHEBI:456215"/>
        <dbReference type="EC" id="3.2.2.4"/>
    </reaction>
</comment>
<evidence type="ECO:0000256" key="2">
    <source>
        <dbReference type="ARBA" id="ARBA00011985"/>
    </source>
</evidence>
<name>A0ABP9RKD5_9GAMM</name>
<dbReference type="Proteomes" id="UP001500074">
    <property type="component" value="Unassembled WGS sequence"/>
</dbReference>
<dbReference type="SUPFAM" id="SSF102405">
    <property type="entry name" value="MCP/YpsA-like"/>
    <property type="match status" value="1"/>
</dbReference>
<protein>
    <recommendedName>
        <fullName evidence="3">AMP nucleosidase</fullName>
        <ecNumber evidence="2">3.2.2.4</ecNumber>
    </recommendedName>
    <alternativeName>
        <fullName evidence="3">AMP nucleosidase</fullName>
    </alternativeName>
</protein>
<dbReference type="EC" id="3.2.2.4" evidence="2"/>
<evidence type="ECO:0000259" key="5">
    <source>
        <dbReference type="Pfam" id="PF14793"/>
    </source>
</evidence>
<dbReference type="InterPro" id="IPR052341">
    <property type="entry name" value="LOG_family_nucleotidases"/>
</dbReference>
<evidence type="ECO:0000259" key="4">
    <source>
        <dbReference type="Pfam" id="PF11892"/>
    </source>
</evidence>
<dbReference type="NCBIfam" id="NF038390">
    <property type="entry name" value="Nsidase_PpnN"/>
    <property type="match status" value="1"/>
</dbReference>
<dbReference type="Pfam" id="PF03641">
    <property type="entry name" value="Lysine_decarbox"/>
    <property type="match status" value="1"/>
</dbReference>
<proteinExistence type="predicted"/>
<dbReference type="Pfam" id="PF11892">
    <property type="entry name" value="PpnN_C"/>
    <property type="match status" value="1"/>
</dbReference>
<dbReference type="InterPro" id="IPR037153">
    <property type="entry name" value="PpnN-like_sf"/>
</dbReference>